<reference evidence="13" key="1">
    <citation type="submission" date="2025-08" db="UniProtKB">
        <authorList>
            <consortium name="RefSeq"/>
        </authorList>
    </citation>
    <scope>IDENTIFICATION</scope>
</reference>
<evidence type="ECO:0000256" key="11">
    <source>
        <dbReference type="RuleBase" id="RU361143"/>
    </source>
</evidence>
<evidence type="ECO:0000256" key="4">
    <source>
        <dbReference type="ARBA" id="ARBA00008905"/>
    </source>
</evidence>
<evidence type="ECO:0000256" key="10">
    <source>
        <dbReference type="ARBA" id="ARBA00023136"/>
    </source>
</evidence>
<protein>
    <recommendedName>
        <fullName evidence="5 11">Dolichyl-diphosphooligosaccharide--protein glycosyltransferase subunit 1</fullName>
    </recommendedName>
</protein>
<dbReference type="Proteomes" id="UP000695022">
    <property type="component" value="Unplaced"/>
</dbReference>
<keyword evidence="8 11" id="KW-0256">Endoplasmic reticulum</keyword>
<evidence type="ECO:0000256" key="1">
    <source>
        <dbReference type="ARBA" id="ARBA00002791"/>
    </source>
</evidence>
<evidence type="ECO:0000256" key="9">
    <source>
        <dbReference type="ARBA" id="ARBA00022989"/>
    </source>
</evidence>
<evidence type="ECO:0000256" key="6">
    <source>
        <dbReference type="ARBA" id="ARBA00022692"/>
    </source>
</evidence>
<comment type="function">
    <text evidence="1 11">Subunit of the oligosaccharyl transferase (OST) complex that catalyzes the initial transfer of a defined glycan (Glc(3)Man(9)GlcNAc(2) in eukaryotes) from the lipid carrier dolichol-pyrophosphate to an asparagine residue within an Asn-X-Ser/Thr consensus motif in nascent polypeptide chains, the first step in protein N-glycosylation. N-glycosylation occurs cotranslationally and the complex associates with the Sec61 complex at the channel-forming translocon complex that mediates protein translocation across the endoplasmic reticulum (ER). All subunits are required for a maximal enzyme activity.</text>
</comment>
<keyword evidence="7 11" id="KW-0732">Signal</keyword>
<keyword evidence="12" id="KW-1185">Reference proteome</keyword>
<evidence type="ECO:0000313" key="13">
    <source>
        <dbReference type="RefSeq" id="XP_014669054.1"/>
    </source>
</evidence>
<name>A0ABM1EA33_PRICU</name>
<sequence>MKFLFLFVFSIAVLLSLCWTANQDQIVDSLVISKVDRDIDLTSQLVKISHTISLENNGKTGVRSFLFAVEPSSGNHLSFIGAMSKGDEEGDVEPLDVSRTTVSEEKDKIFFRIKLKDSLGAGKSTSVDVETVFTHFLHPYPSSITQSEHQLVLFTGNAYFYSPYKTVTQKTLVKLASSTIESYSKVKPVSLSESEITYGPYENTEPFREEELKVHYENGTPFLSVTSLNRLIEVSHWGNIAVEENVEIRHTGAILKGPFSRYEYQKDKSGFNSVWSFKTLLPASAADVYYRDEIGNISTSHLRELVDSVEVDLRPRFPLFGGWKTKYMIGYNLPSYEYLFNEGDKYVLRIRFVDHIYDDQQIDQAYLRVILPEGAENIELKTPFEVFQGKIERHFTYLDYYGRPVVTAHKSDLVEQQIQDFEVHYTFKKWRLLMEPLMVVVAFYLMFAAVIIWVRLDFSISKDAASESRMRVSSMLEQLQSVHDQRVAVYQAYDDTINKFKSSKDTAAFAANRKKNDAEYKQFTQTIADLHIKLKAEASDAADKVAELQKLDRSVKEQLQAAISYAERVVANKMLKQAYIEAESATNAKKEDLIAKMEAILESL</sequence>
<dbReference type="InterPro" id="IPR007676">
    <property type="entry name" value="Ribophorin_I"/>
</dbReference>
<comment type="pathway">
    <text evidence="3 11">Protein modification; protein glycosylation.</text>
</comment>
<evidence type="ECO:0000256" key="2">
    <source>
        <dbReference type="ARBA" id="ARBA00004115"/>
    </source>
</evidence>
<gene>
    <name evidence="13" type="primary">LOC106810275</name>
</gene>
<keyword evidence="6 11" id="KW-0812">Transmembrane</keyword>
<organism evidence="12 13">
    <name type="scientific">Priapulus caudatus</name>
    <name type="common">Priapulid worm</name>
    <dbReference type="NCBI Taxonomy" id="37621"/>
    <lineage>
        <taxon>Eukaryota</taxon>
        <taxon>Metazoa</taxon>
        <taxon>Ecdysozoa</taxon>
        <taxon>Scalidophora</taxon>
        <taxon>Priapulida</taxon>
        <taxon>Priapulimorpha</taxon>
        <taxon>Priapulimorphida</taxon>
        <taxon>Priapulidae</taxon>
        <taxon>Priapulus</taxon>
    </lineage>
</organism>
<accession>A0ABM1EA33</accession>
<dbReference type="RefSeq" id="XP_014669054.1">
    <property type="nucleotide sequence ID" value="XM_014813568.1"/>
</dbReference>
<proteinExistence type="inferred from homology"/>
<keyword evidence="10 11" id="KW-0472">Membrane</keyword>
<feature type="signal peptide" evidence="11">
    <location>
        <begin position="1"/>
        <end position="20"/>
    </location>
</feature>
<feature type="chain" id="PRO_5044998416" description="Dolichyl-diphosphooligosaccharide--protein glycosyltransferase subunit 1" evidence="11">
    <location>
        <begin position="21"/>
        <end position="604"/>
    </location>
</feature>
<dbReference type="PANTHER" id="PTHR21049:SF0">
    <property type="entry name" value="DOLICHYL-DIPHOSPHOOLIGOSACCHARIDE--PROTEIN GLYCOSYLTRANSFERASE SUBUNIT 1"/>
    <property type="match status" value="1"/>
</dbReference>
<evidence type="ECO:0000256" key="7">
    <source>
        <dbReference type="ARBA" id="ARBA00022729"/>
    </source>
</evidence>
<feature type="transmembrane region" description="Helical" evidence="11">
    <location>
        <begin position="437"/>
        <end position="456"/>
    </location>
</feature>
<evidence type="ECO:0000256" key="5">
    <source>
        <dbReference type="ARBA" id="ARBA00017611"/>
    </source>
</evidence>
<evidence type="ECO:0000256" key="8">
    <source>
        <dbReference type="ARBA" id="ARBA00022824"/>
    </source>
</evidence>
<comment type="subcellular location">
    <subcellularLocation>
        <location evidence="2 11">Endoplasmic reticulum membrane</location>
        <topology evidence="2 11">Single-pass type I membrane protein</topology>
    </subcellularLocation>
</comment>
<dbReference type="Pfam" id="PF04597">
    <property type="entry name" value="Ribophorin_I"/>
    <property type="match status" value="1"/>
</dbReference>
<dbReference type="PANTHER" id="PTHR21049">
    <property type="entry name" value="RIBOPHORIN I"/>
    <property type="match status" value="1"/>
</dbReference>
<dbReference type="GeneID" id="106810275"/>
<comment type="similarity">
    <text evidence="4 11">Belongs to the OST1 family.</text>
</comment>
<keyword evidence="9 11" id="KW-1133">Transmembrane helix</keyword>
<evidence type="ECO:0000256" key="3">
    <source>
        <dbReference type="ARBA" id="ARBA00004922"/>
    </source>
</evidence>
<comment type="subunit">
    <text evidence="11">Component of the oligosaccharyltransferase (OST) complex.</text>
</comment>
<evidence type="ECO:0000313" key="12">
    <source>
        <dbReference type="Proteomes" id="UP000695022"/>
    </source>
</evidence>